<dbReference type="PIRSF" id="PIRSF005096">
    <property type="entry name" value="GALM"/>
    <property type="match status" value="1"/>
</dbReference>
<keyword evidence="6 8" id="KW-0413">Isomerase</keyword>
<reference evidence="12 13" key="1">
    <citation type="submission" date="2019-04" db="EMBL/GenBank/DDBJ databases">
        <title>Natronospirillum operosus gen. nov., sp. nov., a haloalkaliphilic satellite isolated from decaying biomass of laboratory culture of cyanobacterium Geitlerinema sp. and proposal of Natronospirillaceae fam. nov. and Saccharospirillaceae fam. nov.</title>
        <authorList>
            <person name="Kevbrin V."/>
            <person name="Boltyanskaya Y."/>
            <person name="Koziaeva V."/>
            <person name="Grouzdev D.S."/>
            <person name="Park M."/>
            <person name="Cho J."/>
        </authorList>
    </citation>
    <scope>NUCLEOTIDE SEQUENCE [LARGE SCALE GENOMIC DNA]</scope>
    <source>
        <strain evidence="12 13">G-116</strain>
    </source>
</reference>
<evidence type="ECO:0000256" key="8">
    <source>
        <dbReference type="PIRNR" id="PIRNR005096"/>
    </source>
</evidence>
<feature type="binding site" evidence="11">
    <location>
        <begin position="184"/>
        <end position="186"/>
    </location>
    <ligand>
        <name>beta-D-galactose</name>
        <dbReference type="ChEBI" id="CHEBI:27667"/>
    </ligand>
</feature>
<evidence type="ECO:0000256" key="3">
    <source>
        <dbReference type="ARBA" id="ARBA00006206"/>
    </source>
</evidence>
<dbReference type="Gene3D" id="2.70.98.10">
    <property type="match status" value="1"/>
</dbReference>
<dbReference type="UniPathway" id="UPA00242"/>
<evidence type="ECO:0000256" key="11">
    <source>
        <dbReference type="PIRSR" id="PIRSR005096-3"/>
    </source>
</evidence>
<proteinExistence type="inferred from homology"/>
<dbReference type="InterPro" id="IPR011013">
    <property type="entry name" value="Gal_mutarotase_sf_dom"/>
</dbReference>
<feature type="binding site" evidence="10">
    <location>
        <position position="256"/>
    </location>
    <ligand>
        <name>beta-D-galactose</name>
        <dbReference type="ChEBI" id="CHEBI:27667"/>
    </ligand>
</feature>
<evidence type="ECO:0000313" key="13">
    <source>
        <dbReference type="Proteomes" id="UP000297475"/>
    </source>
</evidence>
<evidence type="ECO:0000256" key="7">
    <source>
        <dbReference type="ARBA" id="ARBA00023277"/>
    </source>
</evidence>
<evidence type="ECO:0000256" key="9">
    <source>
        <dbReference type="PIRSR" id="PIRSR005096-1"/>
    </source>
</evidence>
<dbReference type="InterPro" id="IPR008183">
    <property type="entry name" value="Aldose_1/G6P_1-epimerase"/>
</dbReference>
<name>A0A4Z0W7M9_9GAMM</name>
<comment type="pathway">
    <text evidence="2 8">Carbohydrate metabolism; hexose metabolism.</text>
</comment>
<feature type="active site" description="Proton donor" evidence="9">
    <location>
        <position position="184"/>
    </location>
</feature>
<dbReference type="InterPro" id="IPR018052">
    <property type="entry name" value="Ald1_epimerase_CS"/>
</dbReference>
<keyword evidence="13" id="KW-1185">Reference proteome</keyword>
<dbReference type="GO" id="GO:0006006">
    <property type="term" value="P:glucose metabolic process"/>
    <property type="evidence" value="ECO:0007669"/>
    <property type="project" value="TreeGrafter"/>
</dbReference>
<dbReference type="Pfam" id="PF01263">
    <property type="entry name" value="Aldose_epim"/>
    <property type="match status" value="1"/>
</dbReference>
<feature type="active site" description="Proton acceptor" evidence="9">
    <location>
        <position position="322"/>
    </location>
</feature>
<evidence type="ECO:0000256" key="6">
    <source>
        <dbReference type="ARBA" id="ARBA00023235"/>
    </source>
</evidence>
<dbReference type="EMBL" id="SRMF01000011">
    <property type="protein sequence ID" value="TGG90748.1"/>
    <property type="molecule type" value="Genomic_DNA"/>
</dbReference>
<dbReference type="InterPro" id="IPR014718">
    <property type="entry name" value="GH-type_carb-bd"/>
</dbReference>
<organism evidence="12 13">
    <name type="scientific">Natronospirillum operosum</name>
    <dbReference type="NCBI Taxonomy" id="2759953"/>
    <lineage>
        <taxon>Bacteria</taxon>
        <taxon>Pseudomonadati</taxon>
        <taxon>Pseudomonadota</taxon>
        <taxon>Gammaproteobacteria</taxon>
        <taxon>Oceanospirillales</taxon>
        <taxon>Natronospirillaceae</taxon>
        <taxon>Natronospirillum</taxon>
    </lineage>
</organism>
<dbReference type="EC" id="5.1.3.3" evidence="4 8"/>
<dbReference type="AlphaFoldDB" id="A0A4Z0W7M9"/>
<dbReference type="RefSeq" id="WP_135484628.1">
    <property type="nucleotide sequence ID" value="NZ_SRMF01000011.1"/>
</dbReference>
<dbReference type="OrthoDB" id="9779408at2"/>
<evidence type="ECO:0000256" key="5">
    <source>
        <dbReference type="ARBA" id="ARBA00014165"/>
    </source>
</evidence>
<dbReference type="GO" id="GO:0030246">
    <property type="term" value="F:carbohydrate binding"/>
    <property type="evidence" value="ECO:0007669"/>
    <property type="project" value="InterPro"/>
</dbReference>
<dbReference type="InterPro" id="IPR047215">
    <property type="entry name" value="Galactose_mutarotase-like"/>
</dbReference>
<comment type="similarity">
    <text evidence="3 8">Belongs to the aldose epimerase family.</text>
</comment>
<evidence type="ECO:0000256" key="1">
    <source>
        <dbReference type="ARBA" id="ARBA00001614"/>
    </source>
</evidence>
<accession>A0A4Z0W7M9</accession>
<evidence type="ECO:0000313" key="12">
    <source>
        <dbReference type="EMBL" id="TGG90748.1"/>
    </source>
</evidence>
<dbReference type="CDD" id="cd09019">
    <property type="entry name" value="galactose_mutarotase_like"/>
    <property type="match status" value="1"/>
</dbReference>
<protein>
    <recommendedName>
        <fullName evidence="5 8">Aldose 1-epimerase</fullName>
        <ecNumber evidence="4 8">5.1.3.3</ecNumber>
    </recommendedName>
</protein>
<comment type="caution">
    <text evidence="12">The sequence shown here is derived from an EMBL/GenBank/DDBJ whole genome shotgun (WGS) entry which is preliminary data.</text>
</comment>
<dbReference type="GO" id="GO:0033499">
    <property type="term" value="P:galactose catabolic process via UDP-galactose, Leloir pathway"/>
    <property type="evidence" value="ECO:0007669"/>
    <property type="project" value="TreeGrafter"/>
</dbReference>
<dbReference type="SUPFAM" id="SSF74650">
    <property type="entry name" value="Galactose mutarotase-like"/>
    <property type="match status" value="1"/>
</dbReference>
<evidence type="ECO:0000256" key="2">
    <source>
        <dbReference type="ARBA" id="ARBA00005028"/>
    </source>
</evidence>
<dbReference type="GO" id="GO:0004034">
    <property type="term" value="F:aldose 1-epimerase activity"/>
    <property type="evidence" value="ECO:0007669"/>
    <property type="project" value="UniProtKB-EC"/>
</dbReference>
<dbReference type="Proteomes" id="UP000297475">
    <property type="component" value="Unassembled WGS sequence"/>
</dbReference>
<dbReference type="PROSITE" id="PS00545">
    <property type="entry name" value="ALDOSE_1_EPIMERASE"/>
    <property type="match status" value="1"/>
</dbReference>
<evidence type="ECO:0000256" key="4">
    <source>
        <dbReference type="ARBA" id="ARBA00013185"/>
    </source>
</evidence>
<dbReference type="NCBIfam" id="NF008277">
    <property type="entry name" value="PRK11055.1"/>
    <property type="match status" value="1"/>
</dbReference>
<feature type="binding site" evidence="11">
    <location>
        <begin position="85"/>
        <end position="86"/>
    </location>
    <ligand>
        <name>beta-D-galactose</name>
        <dbReference type="ChEBI" id="CHEBI:27667"/>
    </ligand>
</feature>
<dbReference type="PANTHER" id="PTHR10091:SF0">
    <property type="entry name" value="GALACTOSE MUTAROTASE"/>
    <property type="match status" value="1"/>
</dbReference>
<keyword evidence="7 8" id="KW-0119">Carbohydrate metabolism</keyword>
<comment type="catalytic activity">
    <reaction evidence="1 8">
        <text>alpha-D-glucose = beta-D-glucose</text>
        <dbReference type="Rhea" id="RHEA:10264"/>
        <dbReference type="ChEBI" id="CHEBI:15903"/>
        <dbReference type="ChEBI" id="CHEBI:17925"/>
        <dbReference type="EC" id="5.1.3.3"/>
    </reaction>
</comment>
<sequence>MATPAQAAISQQPMIGHHPGCNPTVYTLQRDGIEVQITDAGASLYRLRVPDAQGQPDDILCAPRLAEHFVANPAYMGATVGRYANRIAGARFTLDGTEHSLVANEGDNQLHGGEGWHRQLWQADILDTDSGPSLKFTYRSVAGEGGFPGTVVARVRYSLLADRTLQIAYYAETDAPTVVNMTNHAYFNLHGAHYQGLRGHHMRIPARQITETGPGNLPTGRLLDVAGTPFDLRQAQDVGMVVEGQPEALQATQGYDHNYVFTTENTEQLLDMAIAHSTLTGRTLRISSTQPGMQFYTGNFMGGQPGPEPDRPYDNHQAFCCEPQHFPDTPNQPGFPTCVITPDRPYRQTLVYRFGVED</sequence>
<dbReference type="GO" id="GO:0005737">
    <property type="term" value="C:cytoplasm"/>
    <property type="evidence" value="ECO:0007669"/>
    <property type="project" value="TreeGrafter"/>
</dbReference>
<dbReference type="PANTHER" id="PTHR10091">
    <property type="entry name" value="ALDOSE-1-EPIMERASE"/>
    <property type="match status" value="1"/>
</dbReference>
<evidence type="ECO:0000256" key="10">
    <source>
        <dbReference type="PIRSR" id="PIRSR005096-2"/>
    </source>
</evidence>
<gene>
    <name evidence="12" type="ORF">E4656_17590</name>
</gene>
<dbReference type="InterPro" id="IPR015443">
    <property type="entry name" value="Aldose_1-epimerase"/>
</dbReference>